<reference evidence="2 3" key="1">
    <citation type="submission" date="2017-03" db="EMBL/GenBank/DDBJ databases">
        <title>WGS assembly of Porphyra umbilicalis.</title>
        <authorList>
            <person name="Brawley S.H."/>
            <person name="Blouin N.A."/>
            <person name="Ficko-Blean E."/>
            <person name="Wheeler G.L."/>
            <person name="Lohr M."/>
            <person name="Goodson H.V."/>
            <person name="Jenkins J.W."/>
            <person name="Blaby-Haas C.E."/>
            <person name="Helliwell K.E."/>
            <person name="Chan C."/>
            <person name="Marriage T."/>
            <person name="Bhattacharya D."/>
            <person name="Klein A.S."/>
            <person name="Badis Y."/>
            <person name="Brodie J."/>
            <person name="Cao Y."/>
            <person name="Collen J."/>
            <person name="Dittami S.M."/>
            <person name="Gachon C.M."/>
            <person name="Green B.R."/>
            <person name="Karpowicz S."/>
            <person name="Kim J.W."/>
            <person name="Kudahl U."/>
            <person name="Lin S."/>
            <person name="Michel G."/>
            <person name="Mittag M."/>
            <person name="Olson B.J."/>
            <person name="Pangilinan J."/>
            <person name="Peng Y."/>
            <person name="Qiu H."/>
            <person name="Shu S."/>
            <person name="Singer J.T."/>
            <person name="Smith A.G."/>
            <person name="Sprecher B.N."/>
            <person name="Wagner V."/>
            <person name="Wang W."/>
            <person name="Wang Z.-Y."/>
            <person name="Yan J."/>
            <person name="Yarish C."/>
            <person name="Zoeuner-Riek S."/>
            <person name="Zhuang Y."/>
            <person name="Zou Y."/>
            <person name="Lindquist E.A."/>
            <person name="Grimwood J."/>
            <person name="Barry K."/>
            <person name="Rokhsar D.S."/>
            <person name="Schmutz J."/>
            <person name="Stiller J.W."/>
            <person name="Grossman A.R."/>
            <person name="Prochnik S.E."/>
        </authorList>
    </citation>
    <scope>NUCLEOTIDE SEQUENCE [LARGE SCALE GENOMIC DNA]</scope>
    <source>
        <strain evidence="2">4086291</strain>
    </source>
</reference>
<evidence type="ECO:0000313" key="3">
    <source>
        <dbReference type="Proteomes" id="UP000218209"/>
    </source>
</evidence>
<sequence>MAHALSFTQPHPTLFPWHCCCYPLALPPIRPSPLPHPLPPRHSDQTHSVNPSPKELQTWRPWSLSSPLQGEREAHQTPKRPRWPPPSPLIVLHSHGTPSPHAPPRLPSPSPPSPSPPLPPRRASPAAETAERGGSAAATREGQWRRRGRGACRGGGR</sequence>
<proteinExistence type="predicted"/>
<accession>A0A1X6NPQ7</accession>
<dbReference type="Proteomes" id="UP000218209">
    <property type="component" value="Unassembled WGS sequence"/>
</dbReference>
<name>A0A1X6NPQ7_PORUM</name>
<protein>
    <submittedName>
        <fullName evidence="2">Uncharacterized protein</fullName>
    </submittedName>
</protein>
<feature type="compositionally biased region" description="Pro residues" evidence="1">
    <location>
        <begin position="100"/>
        <end position="122"/>
    </location>
</feature>
<dbReference type="AlphaFoldDB" id="A0A1X6NPQ7"/>
<keyword evidence="3" id="KW-1185">Reference proteome</keyword>
<dbReference type="EMBL" id="KV919272">
    <property type="protein sequence ID" value="OSX70343.1"/>
    <property type="molecule type" value="Genomic_DNA"/>
</dbReference>
<evidence type="ECO:0000313" key="2">
    <source>
        <dbReference type="EMBL" id="OSX70343.1"/>
    </source>
</evidence>
<feature type="compositionally biased region" description="Pro residues" evidence="1">
    <location>
        <begin position="31"/>
        <end position="40"/>
    </location>
</feature>
<organism evidence="2 3">
    <name type="scientific">Porphyra umbilicalis</name>
    <name type="common">Purple laver</name>
    <name type="synonym">Red alga</name>
    <dbReference type="NCBI Taxonomy" id="2786"/>
    <lineage>
        <taxon>Eukaryota</taxon>
        <taxon>Rhodophyta</taxon>
        <taxon>Bangiophyceae</taxon>
        <taxon>Bangiales</taxon>
        <taxon>Bangiaceae</taxon>
        <taxon>Porphyra</taxon>
    </lineage>
</organism>
<gene>
    <name evidence="2" type="ORF">BU14_0783s0005</name>
</gene>
<feature type="compositionally biased region" description="Basic residues" evidence="1">
    <location>
        <begin position="145"/>
        <end position="157"/>
    </location>
</feature>
<feature type="region of interest" description="Disordered" evidence="1">
    <location>
        <begin position="31"/>
        <end position="157"/>
    </location>
</feature>
<evidence type="ECO:0000256" key="1">
    <source>
        <dbReference type="SAM" id="MobiDB-lite"/>
    </source>
</evidence>